<dbReference type="Proteomes" id="UP000035721">
    <property type="component" value="Unassembled WGS sequence"/>
</dbReference>
<evidence type="ECO:0000313" key="2">
    <source>
        <dbReference type="EMBL" id="CCH76794.1"/>
    </source>
</evidence>
<dbReference type="RefSeq" id="WP_048553638.1">
    <property type="nucleotide sequence ID" value="NZ_HF570958.1"/>
</dbReference>
<name>A0A077LXR7_9MICO</name>
<dbReference type="AlphaFoldDB" id="A0A077LXR7"/>
<evidence type="ECO:0000313" key="3">
    <source>
        <dbReference type="Proteomes" id="UP000035721"/>
    </source>
</evidence>
<keyword evidence="3" id="KW-1185">Reference proteome</keyword>
<organism evidence="2 3">
    <name type="scientific">Nostocoides japonicum T1-X7</name>
    <dbReference type="NCBI Taxonomy" id="1194083"/>
    <lineage>
        <taxon>Bacteria</taxon>
        <taxon>Bacillati</taxon>
        <taxon>Actinomycetota</taxon>
        <taxon>Actinomycetes</taxon>
        <taxon>Micrococcales</taxon>
        <taxon>Intrasporangiaceae</taxon>
        <taxon>Nostocoides</taxon>
    </lineage>
</organism>
<dbReference type="InterPro" id="IPR012312">
    <property type="entry name" value="Hemerythrin-like"/>
</dbReference>
<dbReference type="Gene3D" id="1.20.120.520">
    <property type="entry name" value="nmb1532 protein domain like"/>
    <property type="match status" value="1"/>
</dbReference>
<reference evidence="2 3" key="1">
    <citation type="journal article" date="2013" name="ISME J.">
        <title>A metabolic model for members of the genus Tetrasphaera involved in enhanced biological phosphorus removal.</title>
        <authorList>
            <person name="Kristiansen R."/>
            <person name="Nguyen H.T.T."/>
            <person name="Saunders A.M."/>
            <person name="Nielsen J.L."/>
            <person name="Wimmer R."/>
            <person name="Le V.Q."/>
            <person name="McIlroy S.J."/>
            <person name="Petrovski S."/>
            <person name="Seviour R.J."/>
            <person name="Calteau A."/>
            <person name="Nielsen K.L."/>
            <person name="Nielsen P.H."/>
        </authorList>
    </citation>
    <scope>NUCLEOTIDE SEQUENCE [LARGE SCALE GENOMIC DNA]</scope>
    <source>
        <strain evidence="2 3">T1-X7</strain>
    </source>
</reference>
<dbReference type="OrthoDB" id="5197650at2"/>
<accession>A0A077LXR7</accession>
<comment type="caution">
    <text evidence="2">The sequence shown here is derived from an EMBL/GenBank/DDBJ whole genome shotgun (WGS) entry which is preliminary data.</text>
</comment>
<gene>
    <name evidence="2" type="ORF">BN12_1470020</name>
</gene>
<sequence length="236" mass="26353">MTTHTTTTQLLLPGQAAAPEGPVDVHMMYVLHHAFRRDLRAFASAAAHTPLEERTTWRALSARFEQFGWALHHHHSGEDTGLWPLLRERSAPEDVATLDAMEAEHEEIDPLLTACAAGLTRLADHADEDARAALVVRLVAARESLGRHLAHEETAAMALVQRHLTQADWTHVEETAFAAKMSLSRVVFLVPWVGHELPDTVRDQLLADAPVAMRLIHRLTAGRFARRERAIFRYAA</sequence>
<dbReference type="STRING" id="1194083.BN12_1470020"/>
<feature type="domain" description="Hemerythrin-like" evidence="1">
    <location>
        <begin position="25"/>
        <end position="155"/>
    </location>
</feature>
<dbReference type="Pfam" id="PF01814">
    <property type="entry name" value="Hemerythrin"/>
    <property type="match status" value="1"/>
</dbReference>
<evidence type="ECO:0000259" key="1">
    <source>
        <dbReference type="Pfam" id="PF01814"/>
    </source>
</evidence>
<dbReference type="EMBL" id="CAJB01000054">
    <property type="protein sequence ID" value="CCH76794.1"/>
    <property type="molecule type" value="Genomic_DNA"/>
</dbReference>
<proteinExistence type="predicted"/>
<dbReference type="CDD" id="cd12108">
    <property type="entry name" value="Hr-like"/>
    <property type="match status" value="1"/>
</dbReference>
<protein>
    <recommendedName>
        <fullName evidence="1">Hemerythrin-like domain-containing protein</fullName>
    </recommendedName>
</protein>